<dbReference type="Proteomes" id="UP000249354">
    <property type="component" value="Unassembled WGS sequence"/>
</dbReference>
<keyword evidence="1" id="KW-0436">Ligase</keyword>
<reference evidence="1 2" key="2">
    <citation type="submission" date="2018-06" db="EMBL/GenBank/DDBJ databases">
        <title>Metagenomic assembly of (sub)arctic Cyanobacteria and their associated microbiome from non-axenic cultures.</title>
        <authorList>
            <person name="Baurain D."/>
        </authorList>
    </citation>
    <scope>NUCLEOTIDE SEQUENCE [LARGE SCALE GENOMIC DNA]</scope>
    <source>
        <strain evidence="1">ULC129bin1</strain>
    </source>
</reference>
<reference evidence="2" key="1">
    <citation type="submission" date="2018-04" db="EMBL/GenBank/DDBJ databases">
        <authorList>
            <person name="Cornet L."/>
        </authorList>
    </citation>
    <scope>NUCLEOTIDE SEQUENCE [LARGE SCALE GENOMIC DNA]</scope>
</reference>
<sequence length="380" mass="42847">MNFKFGIEHEVAFLRPDGSFADFANTTFSEFDAIVAQLPYYEEDYPQLRVGDAGIKLKRWYIEGFERFSQTGEVTDCPPKGIEIRTTVQASIEGAIAQLKESFDQLCTEAQKTGFSPALTSFHPYRDEFILEPPLNRFEQTRRQESPEMQTAHIPMLTQGPDLNLSAEGLTPAQLVDVGRKLTYYSPFIIPFSYSSPFYLGKPWRGLSARTFYRTGPRPAAMVFVANQADLIDSTPSLTQMARVPAEVGRIEFKAFDSCGDFNLYSSLFALLKGLILDQTLSGRATVPDAALHQQSARLGFANDYIYSEAQRVLEVVCAVTADKQDLIRLEKLQLRLKNRYSPAQEMLDAYRRGQSIAQVLAQGYYLQSEQKVAIAKFIR</sequence>
<evidence type="ECO:0000313" key="2">
    <source>
        <dbReference type="Proteomes" id="UP000249354"/>
    </source>
</evidence>
<dbReference type="GO" id="GO:0016874">
    <property type="term" value="F:ligase activity"/>
    <property type="evidence" value="ECO:0007669"/>
    <property type="project" value="UniProtKB-KW"/>
</dbReference>
<organism evidence="1 2">
    <name type="scientific">Leptolyngbya foveolarum</name>
    <dbReference type="NCBI Taxonomy" id="47253"/>
    <lineage>
        <taxon>Bacteria</taxon>
        <taxon>Bacillati</taxon>
        <taxon>Cyanobacteriota</taxon>
        <taxon>Cyanophyceae</taxon>
        <taxon>Leptolyngbyales</taxon>
        <taxon>Leptolyngbyaceae</taxon>
        <taxon>Leptolyngbya group</taxon>
        <taxon>Leptolyngbya</taxon>
    </lineage>
</organism>
<dbReference type="EMBL" id="QBMC01000007">
    <property type="protein sequence ID" value="PZO22743.1"/>
    <property type="molecule type" value="Genomic_DNA"/>
</dbReference>
<accession>A0A2W4UPD4</accession>
<dbReference type="AlphaFoldDB" id="A0A2W4UPD4"/>
<dbReference type="SUPFAM" id="SSF55931">
    <property type="entry name" value="Glutamine synthetase/guanido kinase"/>
    <property type="match status" value="1"/>
</dbReference>
<name>A0A2W4UPD4_9CYAN</name>
<proteinExistence type="predicted"/>
<comment type="caution">
    <text evidence="1">The sequence shown here is derived from an EMBL/GenBank/DDBJ whole genome shotgun (WGS) entry which is preliminary data.</text>
</comment>
<evidence type="ECO:0000313" key="1">
    <source>
        <dbReference type="EMBL" id="PZO22743.1"/>
    </source>
</evidence>
<gene>
    <name evidence="1" type="ORF">DCF25_02185</name>
</gene>
<protein>
    <submittedName>
        <fullName evidence="1">Glutamate--cysteine ligase</fullName>
    </submittedName>
</protein>
<dbReference type="Gene3D" id="3.30.590.20">
    <property type="match status" value="1"/>
</dbReference>
<dbReference type="InterPro" id="IPR014746">
    <property type="entry name" value="Gln_synth/guanido_kin_cat_dom"/>
</dbReference>